<dbReference type="Pfam" id="PF07690">
    <property type="entry name" value="MFS_1"/>
    <property type="match status" value="1"/>
</dbReference>
<feature type="transmembrane region" description="Helical" evidence="6">
    <location>
        <begin position="215"/>
        <end position="237"/>
    </location>
</feature>
<dbReference type="InterPro" id="IPR020846">
    <property type="entry name" value="MFS_dom"/>
</dbReference>
<evidence type="ECO:0000256" key="1">
    <source>
        <dbReference type="ARBA" id="ARBA00004651"/>
    </source>
</evidence>
<dbReference type="AlphaFoldDB" id="A0A3M8D0L9"/>
<feature type="transmembrane region" description="Helical" evidence="6">
    <location>
        <begin position="375"/>
        <end position="394"/>
    </location>
</feature>
<feature type="transmembrane region" description="Helical" evidence="6">
    <location>
        <begin position="168"/>
        <end position="187"/>
    </location>
</feature>
<dbReference type="InterPro" id="IPR050382">
    <property type="entry name" value="MFS_Na/Anion_cotransporter"/>
</dbReference>
<feature type="transmembrane region" description="Helical" evidence="6">
    <location>
        <begin position="12"/>
        <end position="39"/>
    </location>
</feature>
<feature type="transmembrane region" description="Helical" evidence="6">
    <location>
        <begin position="249"/>
        <end position="273"/>
    </location>
</feature>
<feature type="transmembrane region" description="Helical" evidence="6">
    <location>
        <begin position="79"/>
        <end position="98"/>
    </location>
</feature>
<dbReference type="Gene3D" id="1.20.1250.20">
    <property type="entry name" value="MFS general substrate transporter like domains"/>
    <property type="match status" value="2"/>
</dbReference>
<feature type="transmembrane region" description="Helical" evidence="6">
    <location>
        <begin position="309"/>
        <end position="329"/>
    </location>
</feature>
<organism evidence="8 9">
    <name type="scientific">Brevibacillus nitrificans</name>
    <dbReference type="NCBI Taxonomy" id="651560"/>
    <lineage>
        <taxon>Bacteria</taxon>
        <taxon>Bacillati</taxon>
        <taxon>Bacillota</taxon>
        <taxon>Bacilli</taxon>
        <taxon>Bacillales</taxon>
        <taxon>Paenibacillaceae</taxon>
        <taxon>Brevibacillus</taxon>
    </lineage>
</organism>
<keyword evidence="5 6" id="KW-0472">Membrane</keyword>
<dbReference type="GO" id="GO:0005886">
    <property type="term" value="C:plasma membrane"/>
    <property type="evidence" value="ECO:0007669"/>
    <property type="project" value="UniProtKB-SubCell"/>
</dbReference>
<evidence type="ECO:0000256" key="2">
    <source>
        <dbReference type="ARBA" id="ARBA00022448"/>
    </source>
</evidence>
<comment type="caution">
    <text evidence="8">The sequence shown here is derived from an EMBL/GenBank/DDBJ whole genome shotgun (WGS) entry which is preliminary data.</text>
</comment>
<keyword evidence="2" id="KW-0813">Transport</keyword>
<dbReference type="PANTHER" id="PTHR11662:SF399">
    <property type="entry name" value="FI19708P1-RELATED"/>
    <property type="match status" value="1"/>
</dbReference>
<keyword evidence="4 6" id="KW-1133">Transmembrane helix</keyword>
<keyword evidence="3 6" id="KW-0812">Transmembrane</keyword>
<evidence type="ECO:0000313" key="8">
    <source>
        <dbReference type="EMBL" id="RNB80705.1"/>
    </source>
</evidence>
<evidence type="ECO:0000256" key="5">
    <source>
        <dbReference type="ARBA" id="ARBA00023136"/>
    </source>
</evidence>
<evidence type="ECO:0000256" key="6">
    <source>
        <dbReference type="SAM" id="Phobius"/>
    </source>
</evidence>
<feature type="transmembrane region" description="Helical" evidence="6">
    <location>
        <begin position="285"/>
        <end position="303"/>
    </location>
</feature>
<feature type="transmembrane region" description="Helical" evidence="6">
    <location>
        <begin position="341"/>
        <end position="363"/>
    </location>
</feature>
<dbReference type="PROSITE" id="PS50850">
    <property type="entry name" value="MFS"/>
    <property type="match status" value="1"/>
</dbReference>
<sequence length="412" mass="44211">MTRTAEERQKFIVLSMLFVAWLIGNLDRMVINVAIIPIADEFSLDPTAQGLILSSFFAGYALMQIPGGWLADKFGAAKVLTFSLFLWSIFTALTGSAWSLVSLIIIRFLFGLGEAPFSPSSAVLISEHFPKDQRGRAQSTLLSASVIGKAITPVLASGIIVWLGWRSLFFAIGVAGLVVAVLCLFYLRSPVRDRAAAANTSANKVPLKTLLKMPLLWSLLVTSFGIYFVTWGMASWMPTYLVKVRHLDLLSMGALSTIPSITSFLSMIAGGVLLDRWLAGKEKGFVAACALLTAVFIYLMFNAPSVGMVILYETLSGITGTFIVIAVGLQPLKRFSQEVIGTAMGIVNFGGQAAGFVAPLLIGMTVKAFNGSYDVALWILVALMVVCAIAAMTWPTERKTTAATPASPTQAG</sequence>
<dbReference type="InterPro" id="IPR036259">
    <property type="entry name" value="MFS_trans_sf"/>
</dbReference>
<keyword evidence="9" id="KW-1185">Reference proteome</keyword>
<evidence type="ECO:0000259" key="7">
    <source>
        <dbReference type="PROSITE" id="PS50850"/>
    </source>
</evidence>
<dbReference type="EMBL" id="RHHU01000017">
    <property type="protein sequence ID" value="RNB80705.1"/>
    <property type="molecule type" value="Genomic_DNA"/>
</dbReference>
<feature type="transmembrane region" description="Helical" evidence="6">
    <location>
        <begin position="51"/>
        <end position="72"/>
    </location>
</feature>
<dbReference type="InterPro" id="IPR011701">
    <property type="entry name" value="MFS"/>
</dbReference>
<dbReference type="RefSeq" id="WP_122926231.1">
    <property type="nucleotide sequence ID" value="NZ_RHHU01000017.1"/>
</dbReference>
<comment type="subcellular location">
    <subcellularLocation>
        <location evidence="1">Cell membrane</location>
        <topology evidence="1">Multi-pass membrane protein</topology>
    </subcellularLocation>
</comment>
<feature type="domain" description="Major facilitator superfamily (MFS) profile" evidence="7">
    <location>
        <begin position="13"/>
        <end position="399"/>
    </location>
</feature>
<name>A0A3M8D0L9_9BACL</name>
<evidence type="ECO:0000256" key="3">
    <source>
        <dbReference type="ARBA" id="ARBA00022692"/>
    </source>
</evidence>
<accession>A0A3M8D0L9</accession>
<proteinExistence type="predicted"/>
<evidence type="ECO:0000313" key="9">
    <source>
        <dbReference type="Proteomes" id="UP000269573"/>
    </source>
</evidence>
<dbReference type="PANTHER" id="PTHR11662">
    <property type="entry name" value="SOLUTE CARRIER FAMILY 17"/>
    <property type="match status" value="1"/>
</dbReference>
<dbReference type="SUPFAM" id="SSF103473">
    <property type="entry name" value="MFS general substrate transporter"/>
    <property type="match status" value="1"/>
</dbReference>
<dbReference type="CDD" id="cd17319">
    <property type="entry name" value="MFS_ExuT_GudP_like"/>
    <property type="match status" value="1"/>
</dbReference>
<gene>
    <name evidence="8" type="ORF">EDM59_23690</name>
</gene>
<dbReference type="Proteomes" id="UP000269573">
    <property type="component" value="Unassembled WGS sequence"/>
</dbReference>
<evidence type="ECO:0000256" key="4">
    <source>
        <dbReference type="ARBA" id="ARBA00022989"/>
    </source>
</evidence>
<reference evidence="8 9" key="1">
    <citation type="submission" date="2018-10" db="EMBL/GenBank/DDBJ databases">
        <title>Phylogenomics of Brevibacillus.</title>
        <authorList>
            <person name="Dunlap C."/>
        </authorList>
    </citation>
    <scope>NUCLEOTIDE SEQUENCE [LARGE SCALE GENOMIC DNA]</scope>
    <source>
        <strain evidence="8 9">JCM 15774</strain>
    </source>
</reference>
<dbReference type="GO" id="GO:0022857">
    <property type="term" value="F:transmembrane transporter activity"/>
    <property type="evidence" value="ECO:0007669"/>
    <property type="project" value="InterPro"/>
</dbReference>
<protein>
    <submittedName>
        <fullName evidence="8">MFS transporter</fullName>
    </submittedName>
</protein>